<reference evidence="2" key="1">
    <citation type="submission" date="2016-03" db="EMBL/GenBank/DDBJ databases">
        <title>Flavobacterium columnare strain B185, complete genome.</title>
        <authorList>
            <person name="Sundberg L.-R."/>
            <person name="Papponen P."/>
            <person name="Laanto E."/>
        </authorList>
    </citation>
    <scope>NUCLEOTIDE SEQUENCE [LARGE SCALE GENOMIC DNA]</scope>
    <source>
        <strain evidence="2">B185</strain>
    </source>
</reference>
<dbReference type="EMBL" id="CP010992">
    <property type="protein sequence ID" value="QCV57136.1"/>
    <property type="molecule type" value="Genomic_DNA"/>
</dbReference>
<protein>
    <submittedName>
        <fullName evidence="1">Uncharacterized protein</fullName>
    </submittedName>
</protein>
<evidence type="ECO:0000313" key="1">
    <source>
        <dbReference type="EMBL" id="QCV57136.1"/>
    </source>
</evidence>
<evidence type="ECO:0000313" key="2">
    <source>
        <dbReference type="Proteomes" id="UP000304840"/>
    </source>
</evidence>
<name>A0AAJ3ZKF9_9FLAO</name>
<accession>A0AAJ3ZKF9</accession>
<organism evidence="1 2">
    <name type="scientific">Flavobacterium columnare</name>
    <dbReference type="NCBI Taxonomy" id="996"/>
    <lineage>
        <taxon>Bacteria</taxon>
        <taxon>Pseudomonadati</taxon>
        <taxon>Bacteroidota</taxon>
        <taxon>Flavobacteriia</taxon>
        <taxon>Flavobacteriales</taxon>
        <taxon>Flavobacteriaceae</taxon>
        <taxon>Flavobacterium</taxon>
    </lineage>
</organism>
<dbReference type="Proteomes" id="UP000304840">
    <property type="component" value="Chromosome"/>
</dbReference>
<dbReference type="RefSeq" id="WP_138425156.1">
    <property type="nucleotide sequence ID" value="NZ_CP010992.1"/>
</dbReference>
<dbReference type="Pfam" id="PF26636">
    <property type="entry name" value="DUF8209"/>
    <property type="match status" value="1"/>
</dbReference>
<dbReference type="AlphaFoldDB" id="A0AAJ3ZKF9"/>
<gene>
    <name evidence="1" type="ORF">UN65_14815</name>
</gene>
<dbReference type="InterPro" id="IPR058522">
    <property type="entry name" value="DUF8209"/>
</dbReference>
<sequence>MFIDSFLEDKIKRSIQKAKIDLESRHVNLKEVPEEILKKKISENFDTLNFFQSHNPKPSILFVDKVKLTRVVLEEKSNSRYKSIIGSGLIIAGQPIIKKRFVMSGSSIGTSIASKYLSKALPQKLPFRVLGTTVVGRAIGRIVPYVGWTLLAIDIVEIIIECTEHKDDAKGFYGGFGGGSFSRGGAGGGF</sequence>
<reference evidence="1 2" key="2">
    <citation type="submission" date="2019-05" db="EMBL/GenBank/DDBJ databases">
        <authorList>
            <person name="Ravantti J.J."/>
        </authorList>
    </citation>
    <scope>NUCLEOTIDE SEQUENCE [LARGE SCALE GENOMIC DNA]</scope>
    <source>
        <strain evidence="1 2">B185</strain>
    </source>
</reference>
<proteinExistence type="predicted"/>